<sequence>MVGHILNAFTAWTKIHVKIVSTIAFIIKKSYYIYNSNLVTKVCENPIQLELDDEITCRNSTVPLYLCQKDILEICNGDEMLYISIIQL</sequence>
<keyword evidence="2" id="KW-1185">Reference proteome</keyword>
<proteinExistence type="predicted"/>
<accession>A0A371IBV8</accession>
<feature type="non-terminal residue" evidence="1">
    <location>
        <position position="1"/>
    </location>
</feature>
<gene>
    <name evidence="1" type="ORF">CR513_02722</name>
</gene>
<reference evidence="1" key="1">
    <citation type="submission" date="2018-05" db="EMBL/GenBank/DDBJ databases">
        <title>Draft genome of Mucuna pruriens seed.</title>
        <authorList>
            <person name="Nnadi N.E."/>
            <person name="Vos R."/>
            <person name="Hasami M.H."/>
            <person name="Devisetty U.K."/>
            <person name="Aguiy J.C."/>
        </authorList>
    </citation>
    <scope>NUCLEOTIDE SEQUENCE [LARGE SCALE GENOMIC DNA]</scope>
    <source>
        <strain evidence="1">JCA_2017</strain>
    </source>
</reference>
<dbReference type="AlphaFoldDB" id="A0A371IBV8"/>
<evidence type="ECO:0000313" key="1">
    <source>
        <dbReference type="EMBL" id="RDY12480.1"/>
    </source>
</evidence>
<evidence type="ECO:0000313" key="2">
    <source>
        <dbReference type="Proteomes" id="UP000257109"/>
    </source>
</evidence>
<comment type="caution">
    <text evidence="1">The sequence shown here is derived from an EMBL/GenBank/DDBJ whole genome shotgun (WGS) entry which is preliminary data.</text>
</comment>
<protein>
    <submittedName>
        <fullName evidence="1">Uncharacterized protein</fullName>
    </submittedName>
</protein>
<name>A0A371IBV8_MUCPR</name>
<dbReference type="Proteomes" id="UP000257109">
    <property type="component" value="Unassembled WGS sequence"/>
</dbReference>
<organism evidence="1 2">
    <name type="scientific">Mucuna pruriens</name>
    <name type="common">Velvet bean</name>
    <name type="synonym">Dolichos pruriens</name>
    <dbReference type="NCBI Taxonomy" id="157652"/>
    <lineage>
        <taxon>Eukaryota</taxon>
        <taxon>Viridiplantae</taxon>
        <taxon>Streptophyta</taxon>
        <taxon>Embryophyta</taxon>
        <taxon>Tracheophyta</taxon>
        <taxon>Spermatophyta</taxon>
        <taxon>Magnoliopsida</taxon>
        <taxon>eudicotyledons</taxon>
        <taxon>Gunneridae</taxon>
        <taxon>Pentapetalae</taxon>
        <taxon>rosids</taxon>
        <taxon>fabids</taxon>
        <taxon>Fabales</taxon>
        <taxon>Fabaceae</taxon>
        <taxon>Papilionoideae</taxon>
        <taxon>50 kb inversion clade</taxon>
        <taxon>NPAAA clade</taxon>
        <taxon>indigoferoid/millettioid clade</taxon>
        <taxon>Phaseoleae</taxon>
        <taxon>Mucuna</taxon>
    </lineage>
</organism>
<dbReference type="EMBL" id="QJKJ01000459">
    <property type="protein sequence ID" value="RDY12480.1"/>
    <property type="molecule type" value="Genomic_DNA"/>
</dbReference>